<dbReference type="Proteomes" id="UP000227088">
    <property type="component" value="Unassembled WGS sequence"/>
</dbReference>
<dbReference type="EMBL" id="MABE01000207">
    <property type="protein sequence ID" value="OUS40921.1"/>
    <property type="molecule type" value="Genomic_DNA"/>
</dbReference>
<reference evidence="2" key="1">
    <citation type="journal article" date="2017" name="Proc. Natl. Acad. Sci. U.S.A.">
        <title>Simulation of Deepwater Horizon oil plume reveals substrate specialization within a complex community of hydrocarbon degraders.</title>
        <authorList>
            <person name="Hu P."/>
            <person name="Dubinsky E.A."/>
            <person name="Probst A.J."/>
            <person name="Wang J."/>
            <person name="Sieber C.M.K."/>
            <person name="Tom L.M."/>
            <person name="Gardinali P."/>
            <person name="Banfield J.F."/>
            <person name="Atlas R.M."/>
            <person name="Andersen G.L."/>
        </authorList>
    </citation>
    <scope>NUCLEOTIDE SEQUENCE [LARGE SCALE GENOMIC DNA]</scope>
</reference>
<sequence length="67" mass="6834">MAKKVFEEIRGITDPILEGISNGWVTLDAGDYTESATLEADVAIIGTGAGGGTTAEILAKAGLKVLL</sequence>
<dbReference type="SUPFAM" id="SSF51905">
    <property type="entry name" value="FAD/NAD(P)-binding domain"/>
    <property type="match status" value="1"/>
</dbReference>
<organism evidence="1 2">
    <name type="scientific">Oleispira antarctica</name>
    <dbReference type="NCBI Taxonomy" id="188908"/>
    <lineage>
        <taxon>Bacteria</taxon>
        <taxon>Pseudomonadati</taxon>
        <taxon>Pseudomonadota</taxon>
        <taxon>Gammaproteobacteria</taxon>
        <taxon>Oceanospirillales</taxon>
        <taxon>Oceanospirillaceae</taxon>
        <taxon>Oleispira</taxon>
    </lineage>
</organism>
<feature type="non-terminal residue" evidence="1">
    <location>
        <position position="67"/>
    </location>
</feature>
<evidence type="ECO:0000313" key="1">
    <source>
        <dbReference type="EMBL" id="OUS40921.1"/>
    </source>
</evidence>
<dbReference type="Gene3D" id="3.50.50.60">
    <property type="entry name" value="FAD/NAD(P)-binding domain"/>
    <property type="match status" value="1"/>
</dbReference>
<proteinExistence type="predicted"/>
<accession>A0A1Y5HUD4</accession>
<gene>
    <name evidence="1" type="ORF">A9R00_03550</name>
</gene>
<dbReference type="AlphaFoldDB" id="A0A1Y5HUD4"/>
<protein>
    <submittedName>
        <fullName evidence="1">Uncharacterized protein</fullName>
    </submittedName>
</protein>
<evidence type="ECO:0000313" key="2">
    <source>
        <dbReference type="Proteomes" id="UP000227088"/>
    </source>
</evidence>
<comment type="caution">
    <text evidence="1">The sequence shown here is derived from an EMBL/GenBank/DDBJ whole genome shotgun (WGS) entry which is preliminary data.</text>
</comment>
<name>A0A1Y5HUD4_OLEAN</name>
<dbReference type="InterPro" id="IPR036188">
    <property type="entry name" value="FAD/NAD-bd_sf"/>
</dbReference>